<dbReference type="EMBL" id="QPID01000003">
    <property type="protein sequence ID" value="RCU51161.1"/>
    <property type="molecule type" value="Genomic_DNA"/>
</dbReference>
<dbReference type="InterPro" id="IPR006143">
    <property type="entry name" value="RND_pump_MFP"/>
</dbReference>
<sequence length="355" mass="38807">MVELVSVSRGAVVETVVNTRAGTVKSCHRSRLALPLGGVVTTLLVQEGDRVKAGDKLLELWNEDLTASVTQAEAELAHSALVRQQSCLQAQFDRRESARLETLVKRNMASETSADNARTRATNSELACEAAKVSEQTISARLQLQQAHIKQTQLYAPFDGVIAEVNGELGEYLTPSPPGVATPPAIDLLDDRCFYVSAPIDEVDAAKLALDMPVIVTLDALPGQSFAARVRRIAPYVLDLEKQSRTVEVEAELSNFPVDRPMLIGYSADMEIEVARLDDTLRLPAESLGEEGEGYIWDGQTLHLVTPETGLRNWSWISIEQGLSEGDQLVRYPAKIEFTPGMVVSAKPSQQQAER</sequence>
<dbReference type="PANTHER" id="PTHR30469">
    <property type="entry name" value="MULTIDRUG RESISTANCE PROTEIN MDTA"/>
    <property type="match status" value="1"/>
</dbReference>
<dbReference type="PRINTS" id="PR01490">
    <property type="entry name" value="RTXTOXIND"/>
</dbReference>
<gene>
    <name evidence="3" type="ORF">DU002_05980</name>
</gene>
<dbReference type="NCBIfam" id="TIGR01730">
    <property type="entry name" value="RND_mfp"/>
    <property type="match status" value="1"/>
</dbReference>
<evidence type="ECO:0000313" key="3">
    <source>
        <dbReference type="EMBL" id="RCU51161.1"/>
    </source>
</evidence>
<dbReference type="Gene3D" id="2.40.30.170">
    <property type="match status" value="1"/>
</dbReference>
<dbReference type="Proteomes" id="UP000252558">
    <property type="component" value="Unassembled WGS sequence"/>
</dbReference>
<organism evidence="3 4">
    <name type="scientific">Corallincola holothuriorum</name>
    <dbReference type="NCBI Taxonomy" id="2282215"/>
    <lineage>
        <taxon>Bacteria</taxon>
        <taxon>Pseudomonadati</taxon>
        <taxon>Pseudomonadota</taxon>
        <taxon>Gammaproteobacteria</taxon>
        <taxon>Alteromonadales</taxon>
        <taxon>Psychromonadaceae</taxon>
        <taxon>Corallincola</taxon>
    </lineage>
</organism>
<dbReference type="InterPro" id="IPR058792">
    <property type="entry name" value="Beta-barrel_RND_2"/>
</dbReference>
<evidence type="ECO:0000259" key="2">
    <source>
        <dbReference type="Pfam" id="PF25954"/>
    </source>
</evidence>
<comment type="caution">
    <text evidence="3">The sequence shown here is derived from an EMBL/GenBank/DDBJ whole genome shotgun (WGS) entry which is preliminary data.</text>
</comment>
<dbReference type="Pfam" id="PF25954">
    <property type="entry name" value="Beta-barrel_RND_2"/>
    <property type="match status" value="1"/>
</dbReference>
<feature type="domain" description="CusB-like beta-barrel" evidence="2">
    <location>
        <begin position="196"/>
        <end position="255"/>
    </location>
</feature>
<dbReference type="AlphaFoldDB" id="A0A368NPD8"/>
<proteinExistence type="inferred from homology"/>
<reference evidence="3 4" key="1">
    <citation type="submission" date="2018-07" db="EMBL/GenBank/DDBJ databases">
        <title>Corallincola holothuriorum sp. nov., a new facultative anaerobe isolated from sea cucumber Apostichopus japonicus.</title>
        <authorList>
            <person name="Xia H."/>
        </authorList>
    </citation>
    <scope>NUCLEOTIDE SEQUENCE [LARGE SCALE GENOMIC DNA]</scope>
    <source>
        <strain evidence="3 4">C4</strain>
    </source>
</reference>
<dbReference type="OrthoDB" id="2110899at2"/>
<dbReference type="GO" id="GO:1990281">
    <property type="term" value="C:efflux pump complex"/>
    <property type="evidence" value="ECO:0007669"/>
    <property type="project" value="TreeGrafter"/>
</dbReference>
<dbReference type="GO" id="GO:0015562">
    <property type="term" value="F:efflux transmembrane transporter activity"/>
    <property type="evidence" value="ECO:0007669"/>
    <property type="project" value="TreeGrafter"/>
</dbReference>
<evidence type="ECO:0000313" key="4">
    <source>
        <dbReference type="Proteomes" id="UP000252558"/>
    </source>
</evidence>
<dbReference type="PANTHER" id="PTHR30469:SF15">
    <property type="entry name" value="HLYD FAMILY OF SECRETION PROTEINS"/>
    <property type="match status" value="1"/>
</dbReference>
<accession>A0A368NPD8</accession>
<comment type="similarity">
    <text evidence="1">Belongs to the membrane fusion protein (MFP) (TC 8.A.1) family.</text>
</comment>
<protein>
    <submittedName>
        <fullName evidence="3">Efflux RND transporter periplasmic adaptor subunit</fullName>
    </submittedName>
</protein>
<name>A0A368NPD8_9GAMM</name>
<dbReference type="Gene3D" id="2.40.50.100">
    <property type="match status" value="1"/>
</dbReference>
<evidence type="ECO:0000256" key="1">
    <source>
        <dbReference type="ARBA" id="ARBA00009477"/>
    </source>
</evidence>
<dbReference type="SUPFAM" id="SSF111369">
    <property type="entry name" value="HlyD-like secretion proteins"/>
    <property type="match status" value="1"/>
</dbReference>
<keyword evidence="4" id="KW-1185">Reference proteome</keyword>